<sequence length="336" mass="34638">MKKWITLGLTVAVLLGGLGFGGYVLFSSVVPPPEPDPPGTEPLTEGQPVEVRRADIESRIVLDATIVAEPGVAVKVRTAGTVARVWLADGQRVERGAPVVTLTVPAADGEAAGAEDSGVAPTTETVVRAPASGTLSGLGDLAVGDPVDPGEIAQITEDEFRAVASIAPNDVYRFYEEPEEILLQIDRGPAPEACEFLSLEAGGTVAEDSGDGGPGGGSAGALELACRVPDGLRVFPGVRGQLSVVTGQARNALVIPLTAVRGSVDEGEVLLVSEDGSTQVREVALGISDGEDVEVLSGLSLGDRVVDPIPLVEEFDVPTFPGAEEYGEPDLWTSEE</sequence>
<dbReference type="InterPro" id="IPR058627">
    <property type="entry name" value="MdtA-like_C"/>
</dbReference>
<dbReference type="Pfam" id="PF25967">
    <property type="entry name" value="RND-MFP_C"/>
    <property type="match status" value="1"/>
</dbReference>
<dbReference type="Proteomes" id="UP000832041">
    <property type="component" value="Chromosome"/>
</dbReference>
<accession>A0ABY4L5R5</accession>
<keyword evidence="3" id="KW-1185">Reference proteome</keyword>
<feature type="domain" description="Multidrug resistance protein MdtA-like C-terminal permuted SH3" evidence="1">
    <location>
        <begin position="251"/>
        <end position="306"/>
    </location>
</feature>
<evidence type="ECO:0000313" key="2">
    <source>
        <dbReference type="EMBL" id="UPT23040.1"/>
    </source>
</evidence>
<dbReference type="Gene3D" id="2.40.50.100">
    <property type="match status" value="1"/>
</dbReference>
<dbReference type="PANTHER" id="PTHR30469:SF33">
    <property type="entry name" value="SLR1207 PROTEIN"/>
    <property type="match status" value="1"/>
</dbReference>
<name>A0ABY4L5R5_THEAE</name>
<dbReference type="EMBL" id="CP051627">
    <property type="protein sequence ID" value="UPT23040.1"/>
    <property type="molecule type" value="Genomic_DNA"/>
</dbReference>
<evidence type="ECO:0000313" key="3">
    <source>
        <dbReference type="Proteomes" id="UP000832041"/>
    </source>
</evidence>
<proteinExistence type="predicted"/>
<reference evidence="2 3" key="1">
    <citation type="submission" date="2020-04" db="EMBL/GenBank/DDBJ databases">
        <title>Thermobifida alba genome sequencing and assembly.</title>
        <authorList>
            <person name="Luzics S."/>
            <person name="Horvath B."/>
            <person name="Nagy I."/>
            <person name="Toth A."/>
            <person name="Nagy I."/>
            <person name="Kukolya J."/>
        </authorList>
    </citation>
    <scope>NUCLEOTIDE SEQUENCE [LARGE SCALE GENOMIC DNA]</scope>
    <source>
        <strain evidence="2 3">DSM 43795</strain>
    </source>
</reference>
<organism evidence="2 3">
    <name type="scientific">Thermobifida alba</name>
    <name type="common">Thermomonospora alba</name>
    <dbReference type="NCBI Taxonomy" id="53522"/>
    <lineage>
        <taxon>Bacteria</taxon>
        <taxon>Bacillati</taxon>
        <taxon>Actinomycetota</taxon>
        <taxon>Actinomycetes</taxon>
        <taxon>Streptosporangiales</taxon>
        <taxon>Nocardiopsidaceae</taxon>
        <taxon>Thermobifida</taxon>
    </lineage>
</organism>
<dbReference type="Gene3D" id="2.40.420.20">
    <property type="match status" value="1"/>
</dbReference>
<dbReference type="PANTHER" id="PTHR30469">
    <property type="entry name" value="MULTIDRUG RESISTANCE PROTEIN MDTA"/>
    <property type="match status" value="1"/>
</dbReference>
<gene>
    <name evidence="2" type="ORF">FOF52_20580</name>
</gene>
<evidence type="ECO:0000259" key="1">
    <source>
        <dbReference type="Pfam" id="PF25967"/>
    </source>
</evidence>
<protein>
    <submittedName>
        <fullName evidence="2">Peptidase M23</fullName>
    </submittedName>
</protein>
<dbReference type="RefSeq" id="WP_248591562.1">
    <property type="nucleotide sequence ID" value="NZ_BAABEB010000011.1"/>
</dbReference>